<dbReference type="OrthoDB" id="14842at2157"/>
<keyword evidence="2" id="KW-1185">Reference proteome</keyword>
<proteinExistence type="predicted"/>
<dbReference type="Proteomes" id="UP000509301">
    <property type="component" value="Chromosome"/>
</dbReference>
<evidence type="ECO:0000313" key="1">
    <source>
        <dbReference type="EMBL" id="QKQ99590.1"/>
    </source>
</evidence>
<organism evidence="1 2">
    <name type="scientific">Metallosphaera tengchongensis</name>
    <dbReference type="NCBI Taxonomy" id="1532350"/>
    <lineage>
        <taxon>Archaea</taxon>
        <taxon>Thermoproteota</taxon>
        <taxon>Thermoprotei</taxon>
        <taxon>Sulfolobales</taxon>
        <taxon>Sulfolobaceae</taxon>
        <taxon>Metallosphaera</taxon>
    </lineage>
</organism>
<protein>
    <submittedName>
        <fullName evidence="1">Uncharacterized protein</fullName>
    </submittedName>
</protein>
<reference evidence="1 2" key="1">
    <citation type="submission" date="2020-02" db="EMBL/GenBank/DDBJ databases">
        <title>Comparative genome analysis reveals the metabolism and evolution of the thermophilic archaeal genus Metallosphaera.</title>
        <authorList>
            <person name="Jiang C."/>
        </authorList>
    </citation>
    <scope>NUCLEOTIDE SEQUENCE [LARGE SCALE GENOMIC DNA]</scope>
    <source>
        <strain evidence="1 2">Ric-A</strain>
    </source>
</reference>
<evidence type="ECO:0000313" key="2">
    <source>
        <dbReference type="Proteomes" id="UP000509301"/>
    </source>
</evidence>
<dbReference type="AlphaFoldDB" id="A0A6N0NWV4"/>
<name>A0A6N0NWV4_9CREN</name>
<dbReference type="RefSeq" id="WP_174629665.1">
    <property type="nucleotide sequence ID" value="NZ_CP049074.1"/>
</dbReference>
<accession>A0A6N0NWV4</accession>
<dbReference type="KEGG" id="mten:GWK48_03535"/>
<sequence>METIKVKLSSGKEISIDENAVAILNKYARTMLTLEELARELNLASWEEAYELINSVPSWILWTPLEIYKRS</sequence>
<dbReference type="GeneID" id="55640990"/>
<gene>
    <name evidence="1" type="ORF">GWK48_03535</name>
</gene>
<dbReference type="EMBL" id="CP049074">
    <property type="protein sequence ID" value="QKQ99590.1"/>
    <property type="molecule type" value="Genomic_DNA"/>
</dbReference>